<keyword evidence="3" id="KW-0804">Transcription</keyword>
<proteinExistence type="predicted"/>
<accession>A0A919G2Y7</accession>
<name>A0A919G2Y7_9ACTN</name>
<dbReference type="PANTHER" id="PTHR43537:SF24">
    <property type="entry name" value="GLUCONATE OPERON TRANSCRIPTIONAL REPRESSOR"/>
    <property type="match status" value="1"/>
</dbReference>
<dbReference type="EMBL" id="BNCD01000006">
    <property type="protein sequence ID" value="GHH77153.1"/>
    <property type="molecule type" value="Genomic_DNA"/>
</dbReference>
<dbReference type="Gene3D" id="1.20.120.530">
    <property type="entry name" value="GntR ligand-binding domain-like"/>
    <property type="match status" value="1"/>
</dbReference>
<evidence type="ECO:0000256" key="2">
    <source>
        <dbReference type="ARBA" id="ARBA00023125"/>
    </source>
</evidence>
<reference evidence="6" key="2">
    <citation type="submission" date="2020-09" db="EMBL/GenBank/DDBJ databases">
        <authorList>
            <person name="Sun Q."/>
            <person name="Ohkuma M."/>
        </authorList>
    </citation>
    <scope>NUCLEOTIDE SEQUENCE</scope>
    <source>
        <strain evidence="6">JCM 5069</strain>
    </source>
</reference>
<evidence type="ECO:0000256" key="4">
    <source>
        <dbReference type="SAM" id="MobiDB-lite"/>
    </source>
</evidence>
<evidence type="ECO:0000313" key="7">
    <source>
        <dbReference type="Proteomes" id="UP000603708"/>
    </source>
</evidence>
<feature type="domain" description="HTH gntR-type" evidence="5">
    <location>
        <begin position="47"/>
        <end position="114"/>
    </location>
</feature>
<dbReference type="GO" id="GO:0003677">
    <property type="term" value="F:DNA binding"/>
    <property type="evidence" value="ECO:0007669"/>
    <property type="project" value="UniProtKB-KW"/>
</dbReference>
<keyword evidence="2" id="KW-0238">DNA-binding</keyword>
<dbReference type="Proteomes" id="UP000603708">
    <property type="component" value="Unassembled WGS sequence"/>
</dbReference>
<dbReference type="SMART" id="SM00895">
    <property type="entry name" value="FCD"/>
    <property type="match status" value="1"/>
</dbReference>
<feature type="region of interest" description="Disordered" evidence="4">
    <location>
        <begin position="1"/>
        <end position="21"/>
    </location>
</feature>
<organism evidence="6 7">
    <name type="scientific">Streptomyces sulfonofaciens</name>
    <dbReference type="NCBI Taxonomy" id="68272"/>
    <lineage>
        <taxon>Bacteria</taxon>
        <taxon>Bacillati</taxon>
        <taxon>Actinomycetota</taxon>
        <taxon>Actinomycetes</taxon>
        <taxon>Kitasatosporales</taxon>
        <taxon>Streptomycetaceae</taxon>
        <taxon>Streptomyces</taxon>
    </lineage>
</organism>
<dbReference type="InterPro" id="IPR036390">
    <property type="entry name" value="WH_DNA-bd_sf"/>
</dbReference>
<dbReference type="GO" id="GO:0003700">
    <property type="term" value="F:DNA-binding transcription factor activity"/>
    <property type="evidence" value="ECO:0007669"/>
    <property type="project" value="InterPro"/>
</dbReference>
<comment type="caution">
    <text evidence="6">The sequence shown here is derived from an EMBL/GenBank/DDBJ whole genome shotgun (WGS) entry which is preliminary data.</text>
</comment>
<dbReference type="InterPro" id="IPR000524">
    <property type="entry name" value="Tscrpt_reg_HTH_GntR"/>
</dbReference>
<keyword evidence="1" id="KW-0805">Transcription regulation</keyword>
<dbReference type="SUPFAM" id="SSF46785">
    <property type="entry name" value="Winged helix' DNA-binding domain"/>
    <property type="match status" value="1"/>
</dbReference>
<dbReference type="Pfam" id="PF00392">
    <property type="entry name" value="GntR"/>
    <property type="match status" value="1"/>
</dbReference>
<evidence type="ECO:0000256" key="3">
    <source>
        <dbReference type="ARBA" id="ARBA00023163"/>
    </source>
</evidence>
<protein>
    <submittedName>
        <fullName evidence="6">Transcriptional regulator</fullName>
    </submittedName>
</protein>
<reference evidence="6" key="1">
    <citation type="journal article" date="2014" name="Int. J. Syst. Evol. Microbiol.">
        <title>Complete genome sequence of Corynebacterium casei LMG S-19264T (=DSM 44701T), isolated from a smear-ripened cheese.</title>
        <authorList>
            <consortium name="US DOE Joint Genome Institute (JGI-PGF)"/>
            <person name="Walter F."/>
            <person name="Albersmeier A."/>
            <person name="Kalinowski J."/>
            <person name="Ruckert C."/>
        </authorList>
    </citation>
    <scope>NUCLEOTIDE SEQUENCE</scope>
    <source>
        <strain evidence="6">JCM 5069</strain>
    </source>
</reference>
<evidence type="ECO:0000259" key="5">
    <source>
        <dbReference type="PROSITE" id="PS50949"/>
    </source>
</evidence>
<dbReference type="Gene3D" id="1.10.10.10">
    <property type="entry name" value="Winged helix-like DNA-binding domain superfamily/Winged helix DNA-binding domain"/>
    <property type="match status" value="1"/>
</dbReference>
<dbReference type="InterPro" id="IPR008920">
    <property type="entry name" value="TF_FadR/GntR_C"/>
</dbReference>
<dbReference type="PANTHER" id="PTHR43537">
    <property type="entry name" value="TRANSCRIPTIONAL REGULATOR, GNTR FAMILY"/>
    <property type="match status" value="1"/>
</dbReference>
<gene>
    <name evidence="6" type="ORF">GCM10018793_24520</name>
</gene>
<dbReference type="InterPro" id="IPR011711">
    <property type="entry name" value="GntR_C"/>
</dbReference>
<dbReference type="RefSeq" id="WP_189931074.1">
    <property type="nucleotide sequence ID" value="NZ_BNCD01000006.1"/>
</dbReference>
<dbReference type="SUPFAM" id="SSF48008">
    <property type="entry name" value="GntR ligand-binding domain-like"/>
    <property type="match status" value="1"/>
</dbReference>
<dbReference type="Pfam" id="PF07729">
    <property type="entry name" value="FCD"/>
    <property type="match status" value="1"/>
</dbReference>
<dbReference type="AlphaFoldDB" id="A0A919G2Y7"/>
<dbReference type="SMART" id="SM00345">
    <property type="entry name" value="HTH_GNTR"/>
    <property type="match status" value="1"/>
</dbReference>
<evidence type="ECO:0000256" key="1">
    <source>
        <dbReference type="ARBA" id="ARBA00023015"/>
    </source>
</evidence>
<evidence type="ECO:0000313" key="6">
    <source>
        <dbReference type="EMBL" id="GHH77153.1"/>
    </source>
</evidence>
<sequence length="260" mass="28681">MVTAKAPPTPGGPGPLRDVPATARLPVAEAARRLEITRTFGRGTSVPSIADEIALAVATEIIEGRLSPGDDLNSVDLARSFHSSRTPVREALLVLEREGFVEITARRRPRVARLLLREVRELYNLRAELYSVVSRTVVQVATEADLETLRGHQRALEAAAADGDVDRYFWVNVQFRNTEADITRDATLRRVLDSLGLRALQLRHLSLAQPGRLEPSLHDHARLLKAYEDRDAELASALTQSLVRAGYAAIERSGWTGEEP</sequence>
<dbReference type="InterPro" id="IPR036388">
    <property type="entry name" value="WH-like_DNA-bd_sf"/>
</dbReference>
<dbReference type="PROSITE" id="PS50949">
    <property type="entry name" value="HTH_GNTR"/>
    <property type="match status" value="1"/>
</dbReference>
<keyword evidence="7" id="KW-1185">Reference proteome</keyword>